<dbReference type="HOGENOM" id="CLU_802825_0_0_1"/>
<organism evidence="3 4">
    <name type="scientific">Paramecium tetraurelia</name>
    <dbReference type="NCBI Taxonomy" id="5888"/>
    <lineage>
        <taxon>Eukaryota</taxon>
        <taxon>Sar</taxon>
        <taxon>Alveolata</taxon>
        <taxon>Ciliophora</taxon>
        <taxon>Intramacronucleata</taxon>
        <taxon>Oligohymenophorea</taxon>
        <taxon>Peniculida</taxon>
        <taxon>Parameciidae</taxon>
        <taxon>Paramecium</taxon>
    </lineage>
</organism>
<dbReference type="Proteomes" id="UP000000600">
    <property type="component" value="Unassembled WGS sequence"/>
</dbReference>
<protein>
    <submittedName>
        <fullName evidence="3">Uncharacterized protein</fullName>
    </submittedName>
</protein>
<evidence type="ECO:0000256" key="2">
    <source>
        <dbReference type="SAM" id="MobiDB-lite"/>
    </source>
</evidence>
<evidence type="ECO:0000313" key="3">
    <source>
        <dbReference type="EMBL" id="CAK84237.1"/>
    </source>
</evidence>
<feature type="region of interest" description="Disordered" evidence="2">
    <location>
        <begin position="191"/>
        <end position="220"/>
    </location>
</feature>
<keyword evidence="4" id="KW-1185">Reference proteome</keyword>
<accession>A0DMH0</accession>
<evidence type="ECO:0000256" key="1">
    <source>
        <dbReference type="SAM" id="Coils"/>
    </source>
</evidence>
<dbReference type="GeneID" id="5037419"/>
<feature type="compositionally biased region" description="Polar residues" evidence="2">
    <location>
        <begin position="43"/>
        <end position="62"/>
    </location>
</feature>
<reference evidence="3 4" key="1">
    <citation type="journal article" date="2006" name="Nature">
        <title>Global trends of whole-genome duplications revealed by the ciliate Paramecium tetraurelia.</title>
        <authorList>
            <consortium name="Genoscope"/>
            <person name="Aury J.-M."/>
            <person name="Jaillon O."/>
            <person name="Duret L."/>
            <person name="Noel B."/>
            <person name="Jubin C."/>
            <person name="Porcel B.M."/>
            <person name="Segurens B."/>
            <person name="Daubin V."/>
            <person name="Anthouard V."/>
            <person name="Aiach N."/>
            <person name="Arnaiz O."/>
            <person name="Billaut A."/>
            <person name="Beisson J."/>
            <person name="Blanc I."/>
            <person name="Bouhouche K."/>
            <person name="Camara F."/>
            <person name="Duharcourt S."/>
            <person name="Guigo R."/>
            <person name="Gogendeau D."/>
            <person name="Katinka M."/>
            <person name="Keller A.-M."/>
            <person name="Kissmehl R."/>
            <person name="Klotz C."/>
            <person name="Koll F."/>
            <person name="Le Moue A."/>
            <person name="Lepere C."/>
            <person name="Malinsky S."/>
            <person name="Nowacki M."/>
            <person name="Nowak J.K."/>
            <person name="Plattner H."/>
            <person name="Poulain J."/>
            <person name="Ruiz F."/>
            <person name="Serrano V."/>
            <person name="Zagulski M."/>
            <person name="Dessen P."/>
            <person name="Betermier M."/>
            <person name="Weissenbach J."/>
            <person name="Scarpelli C."/>
            <person name="Schachter V."/>
            <person name="Sperling L."/>
            <person name="Meyer E."/>
            <person name="Cohen J."/>
            <person name="Wincker P."/>
        </authorList>
    </citation>
    <scope>NUCLEOTIDE SEQUENCE [LARGE SCALE GENOMIC DNA]</scope>
    <source>
        <strain evidence="3 4">Stock d4-2</strain>
    </source>
</reference>
<feature type="region of interest" description="Disordered" evidence="2">
    <location>
        <begin position="43"/>
        <end position="114"/>
    </location>
</feature>
<name>A0DMH0_PARTE</name>
<dbReference type="InParanoid" id="A0DMH0"/>
<feature type="compositionally biased region" description="Low complexity" evidence="2">
    <location>
        <begin position="191"/>
        <end position="210"/>
    </location>
</feature>
<sequence>MYQKLQNNNSKIQGSYLHTQRQLKYSHNYCQIEIVQQQGRFYNNPTNKYQENSSSDESNYKVQFSQSDDSDNQQDPSVQDSYNKKYDSEILSNDSDNDKYEGNSSQDEQQDQQELDVSYEVIFSDEDISSPIESSQEWEKNVLKKLQIASDKIEKLQERLTKLAKATENNQKQLPQEKKQIPPQEVKLPQLPCQQKPQPQSTPQKQQNSTVISRNPSQLNPSQDRILIYNKVFQKQEITQNKNKNPCKHVKCQSSAYLDACGIVTCQSKCQSFHITQTMFDNANQVFQRGEYKGQFNYLRTPILMAQLVNDSLEMSNMNEYQKGQFTLQFQQVFVRLLQFNNNNKA</sequence>
<keyword evidence="1" id="KW-0175">Coiled coil</keyword>
<gene>
    <name evidence="3" type="ORF">GSPATT00018455001</name>
</gene>
<dbReference type="RefSeq" id="XP_001451634.1">
    <property type="nucleotide sequence ID" value="XM_001451597.1"/>
</dbReference>
<dbReference type="EMBL" id="CT868496">
    <property type="protein sequence ID" value="CAK84237.1"/>
    <property type="molecule type" value="Genomic_DNA"/>
</dbReference>
<dbReference type="OrthoDB" id="312834at2759"/>
<feature type="compositionally biased region" description="Low complexity" evidence="2">
    <location>
        <begin position="63"/>
        <end position="81"/>
    </location>
</feature>
<evidence type="ECO:0000313" key="4">
    <source>
        <dbReference type="Proteomes" id="UP000000600"/>
    </source>
</evidence>
<proteinExistence type="predicted"/>
<feature type="coiled-coil region" evidence="1">
    <location>
        <begin position="139"/>
        <end position="173"/>
    </location>
</feature>
<feature type="compositionally biased region" description="Polar residues" evidence="2">
    <location>
        <begin position="211"/>
        <end position="220"/>
    </location>
</feature>
<dbReference type="AlphaFoldDB" id="A0DMH0"/>
<dbReference type="KEGG" id="ptm:GSPATT00018455001"/>